<feature type="region of interest" description="Disordered" evidence="1">
    <location>
        <begin position="1"/>
        <end position="71"/>
    </location>
</feature>
<dbReference type="EMBL" id="CADEAL010000780">
    <property type="protein sequence ID" value="CAB1425145.1"/>
    <property type="molecule type" value="Genomic_DNA"/>
</dbReference>
<reference evidence="2" key="1">
    <citation type="submission" date="2020-03" db="EMBL/GenBank/DDBJ databases">
        <authorList>
            <person name="Weist P."/>
        </authorList>
    </citation>
    <scope>NUCLEOTIDE SEQUENCE</scope>
</reference>
<evidence type="ECO:0000313" key="2">
    <source>
        <dbReference type="EMBL" id="CAB1425145.1"/>
    </source>
</evidence>
<feature type="region of interest" description="Disordered" evidence="1">
    <location>
        <begin position="166"/>
        <end position="207"/>
    </location>
</feature>
<comment type="caution">
    <text evidence="2">The sequence shown here is derived from an EMBL/GenBank/DDBJ whole genome shotgun (WGS) entry which is preliminary data.</text>
</comment>
<name>A0A9N7YB89_PLEPL</name>
<evidence type="ECO:0000313" key="3">
    <source>
        <dbReference type="Proteomes" id="UP001153269"/>
    </source>
</evidence>
<evidence type="ECO:0000256" key="1">
    <source>
        <dbReference type="SAM" id="MobiDB-lite"/>
    </source>
</evidence>
<feature type="compositionally biased region" description="Basic and acidic residues" evidence="1">
    <location>
        <begin position="35"/>
        <end position="47"/>
    </location>
</feature>
<organism evidence="2 3">
    <name type="scientific">Pleuronectes platessa</name>
    <name type="common">European plaice</name>
    <dbReference type="NCBI Taxonomy" id="8262"/>
    <lineage>
        <taxon>Eukaryota</taxon>
        <taxon>Metazoa</taxon>
        <taxon>Chordata</taxon>
        <taxon>Craniata</taxon>
        <taxon>Vertebrata</taxon>
        <taxon>Euteleostomi</taxon>
        <taxon>Actinopterygii</taxon>
        <taxon>Neopterygii</taxon>
        <taxon>Teleostei</taxon>
        <taxon>Neoteleostei</taxon>
        <taxon>Acanthomorphata</taxon>
        <taxon>Carangaria</taxon>
        <taxon>Pleuronectiformes</taxon>
        <taxon>Pleuronectoidei</taxon>
        <taxon>Pleuronectidae</taxon>
        <taxon>Pleuronectes</taxon>
    </lineage>
</organism>
<protein>
    <submittedName>
        <fullName evidence="2">Uncharacterized protein</fullName>
    </submittedName>
</protein>
<gene>
    <name evidence="2" type="ORF">PLEPLA_LOCUS13075</name>
</gene>
<keyword evidence="3" id="KW-1185">Reference proteome</keyword>
<proteinExistence type="predicted"/>
<dbReference type="Proteomes" id="UP001153269">
    <property type="component" value="Unassembled WGS sequence"/>
</dbReference>
<accession>A0A9N7YB89</accession>
<feature type="compositionally biased region" description="Basic and acidic residues" evidence="1">
    <location>
        <begin position="179"/>
        <end position="207"/>
    </location>
</feature>
<dbReference type="AlphaFoldDB" id="A0A9N7YB89"/>
<sequence>MPGQAFLHPPSNPPTQNSQQQPLAARSPKVTGTKSGREREPCCHAEVKPINPGDQCQGRHAPQPRTNQDRPLALHSTPYVIDGKDGVGFGPVARPSIKNKLNFDEPPDFIWFDHQLLVISRPSATAARVTSHIPFHRAQLFLCSPLPLCSPGGVPCAVCRGHSDHRAPNAATDCSAGRRAGEEERSRRGEEECDRQMRHRLREQLER</sequence>